<name>A0A0D9VBT2_9ORYZ</name>
<evidence type="ECO:0000256" key="1">
    <source>
        <dbReference type="SAM" id="SignalP"/>
    </source>
</evidence>
<dbReference type="Proteomes" id="UP000032180">
    <property type="component" value="Chromosome 2"/>
</dbReference>
<organism evidence="2 3">
    <name type="scientific">Leersia perrieri</name>
    <dbReference type="NCBI Taxonomy" id="77586"/>
    <lineage>
        <taxon>Eukaryota</taxon>
        <taxon>Viridiplantae</taxon>
        <taxon>Streptophyta</taxon>
        <taxon>Embryophyta</taxon>
        <taxon>Tracheophyta</taxon>
        <taxon>Spermatophyta</taxon>
        <taxon>Magnoliopsida</taxon>
        <taxon>Liliopsida</taxon>
        <taxon>Poales</taxon>
        <taxon>Poaceae</taxon>
        <taxon>BOP clade</taxon>
        <taxon>Oryzoideae</taxon>
        <taxon>Oryzeae</taxon>
        <taxon>Oryzinae</taxon>
        <taxon>Leersia</taxon>
    </lineage>
</organism>
<reference evidence="3" key="2">
    <citation type="submission" date="2013-12" db="EMBL/GenBank/DDBJ databases">
        <authorList>
            <person name="Yu Y."/>
            <person name="Lee S."/>
            <person name="de Baynast K."/>
            <person name="Wissotski M."/>
            <person name="Liu L."/>
            <person name="Talag J."/>
            <person name="Goicoechea J."/>
            <person name="Angelova A."/>
            <person name="Jetty R."/>
            <person name="Kudrna D."/>
            <person name="Golser W."/>
            <person name="Rivera L."/>
            <person name="Zhang J."/>
            <person name="Wing R."/>
        </authorList>
    </citation>
    <scope>NUCLEOTIDE SEQUENCE</scope>
</reference>
<sequence length="54" mass="6700">MVGWWFLSWWTIIFRMRMVRRKPSSVFYWAGCCYAFERRNLIRDAVEVPVFSFT</sequence>
<keyword evidence="1" id="KW-0732">Signal</keyword>
<dbReference type="AlphaFoldDB" id="A0A0D9VBT2"/>
<dbReference type="EnsemblPlants" id="LPERR02G02260.1">
    <property type="protein sequence ID" value="LPERR02G02260.1"/>
    <property type="gene ID" value="LPERR02G02260"/>
</dbReference>
<keyword evidence="3" id="KW-1185">Reference proteome</keyword>
<evidence type="ECO:0000313" key="3">
    <source>
        <dbReference type="Proteomes" id="UP000032180"/>
    </source>
</evidence>
<reference evidence="2 3" key="1">
    <citation type="submission" date="2012-08" db="EMBL/GenBank/DDBJ databases">
        <title>Oryza genome evolution.</title>
        <authorList>
            <person name="Wing R.A."/>
        </authorList>
    </citation>
    <scope>NUCLEOTIDE SEQUENCE</scope>
</reference>
<feature type="chain" id="PRO_5002347239" evidence="1">
    <location>
        <begin position="22"/>
        <end position="54"/>
    </location>
</feature>
<feature type="signal peptide" evidence="1">
    <location>
        <begin position="1"/>
        <end position="21"/>
    </location>
</feature>
<accession>A0A0D9VBT2</accession>
<dbReference type="HOGENOM" id="CLU_3053243_0_0_1"/>
<protein>
    <submittedName>
        <fullName evidence="2">Uncharacterized protein</fullName>
    </submittedName>
</protein>
<evidence type="ECO:0000313" key="2">
    <source>
        <dbReference type="EnsemblPlants" id="LPERR02G02260.1"/>
    </source>
</evidence>
<proteinExistence type="predicted"/>
<dbReference type="Gramene" id="LPERR02G02260.1">
    <property type="protein sequence ID" value="LPERR02G02260.1"/>
    <property type="gene ID" value="LPERR02G02260"/>
</dbReference>
<reference evidence="2" key="3">
    <citation type="submission" date="2015-04" db="UniProtKB">
        <authorList>
            <consortium name="EnsemblPlants"/>
        </authorList>
    </citation>
    <scope>IDENTIFICATION</scope>
</reference>